<evidence type="ECO:0000256" key="5">
    <source>
        <dbReference type="SAM" id="MobiDB-lite"/>
    </source>
</evidence>
<gene>
    <name evidence="7" type="ORF">LQ327_08420</name>
</gene>
<evidence type="ECO:0000259" key="6">
    <source>
        <dbReference type="PROSITE" id="PS50977"/>
    </source>
</evidence>
<feature type="domain" description="HTH tetR-type" evidence="6">
    <location>
        <begin position="30"/>
        <end position="90"/>
    </location>
</feature>
<dbReference type="InterPro" id="IPR050109">
    <property type="entry name" value="HTH-type_TetR-like_transc_reg"/>
</dbReference>
<sequence length="231" mass="23956">MTVSADTTAGDEPPAVAAIRTGSASSMPAADHRDRLVVAMAELLAEQGYASVTVTDVVARARVSKRTFYQHFTDREECLLATYRVVAEGPLHMIAQAAESAAGSGLSLREEIASVTGAYLAAMAEHPLLTRAMLTEPGSTGPAGRSARREVMRRFADQLVALAAGVGSRSGGRPLPPALAQALVGGINELVLAAVESADREGVAPADIAAEILALRDTVTDLAVAVLARRD</sequence>
<dbReference type="InterPro" id="IPR009057">
    <property type="entry name" value="Homeodomain-like_sf"/>
</dbReference>
<evidence type="ECO:0000256" key="1">
    <source>
        <dbReference type="ARBA" id="ARBA00023015"/>
    </source>
</evidence>
<keyword evidence="1" id="KW-0805">Transcription regulation</keyword>
<dbReference type="Proteomes" id="UP001199469">
    <property type="component" value="Unassembled WGS sequence"/>
</dbReference>
<evidence type="ECO:0000313" key="7">
    <source>
        <dbReference type="EMBL" id="MCD2193408.1"/>
    </source>
</evidence>
<dbReference type="PANTHER" id="PTHR30055">
    <property type="entry name" value="HTH-TYPE TRANSCRIPTIONAL REGULATOR RUTR"/>
    <property type="match status" value="1"/>
</dbReference>
<evidence type="ECO:0000256" key="4">
    <source>
        <dbReference type="PROSITE-ProRule" id="PRU00335"/>
    </source>
</evidence>
<dbReference type="InterPro" id="IPR001647">
    <property type="entry name" value="HTH_TetR"/>
</dbReference>
<evidence type="ECO:0000256" key="2">
    <source>
        <dbReference type="ARBA" id="ARBA00023125"/>
    </source>
</evidence>
<dbReference type="RefSeq" id="WP_230731532.1">
    <property type="nucleotide sequence ID" value="NZ_JAJNDB010000001.1"/>
</dbReference>
<dbReference type="Pfam" id="PF00440">
    <property type="entry name" value="TetR_N"/>
    <property type="match status" value="1"/>
</dbReference>
<organism evidence="7 8">
    <name type="scientific">Actinomycetospora endophytica</name>
    <dbReference type="NCBI Taxonomy" id="2291215"/>
    <lineage>
        <taxon>Bacteria</taxon>
        <taxon>Bacillati</taxon>
        <taxon>Actinomycetota</taxon>
        <taxon>Actinomycetes</taxon>
        <taxon>Pseudonocardiales</taxon>
        <taxon>Pseudonocardiaceae</taxon>
        <taxon>Actinomycetospora</taxon>
    </lineage>
</organism>
<proteinExistence type="predicted"/>
<dbReference type="PROSITE" id="PS50977">
    <property type="entry name" value="HTH_TETR_2"/>
    <property type="match status" value="1"/>
</dbReference>
<name>A0ABS8P5V7_9PSEU</name>
<keyword evidence="2 4" id="KW-0238">DNA-binding</keyword>
<feature type="DNA-binding region" description="H-T-H motif" evidence="4">
    <location>
        <begin position="53"/>
        <end position="72"/>
    </location>
</feature>
<comment type="caution">
    <text evidence="7">The sequence shown here is derived from an EMBL/GenBank/DDBJ whole genome shotgun (WGS) entry which is preliminary data.</text>
</comment>
<dbReference type="Gene3D" id="1.10.357.10">
    <property type="entry name" value="Tetracycline Repressor, domain 2"/>
    <property type="match status" value="1"/>
</dbReference>
<dbReference type="PANTHER" id="PTHR30055:SF234">
    <property type="entry name" value="HTH-TYPE TRANSCRIPTIONAL REGULATOR BETI"/>
    <property type="match status" value="1"/>
</dbReference>
<dbReference type="PRINTS" id="PR00455">
    <property type="entry name" value="HTHTETR"/>
</dbReference>
<dbReference type="Gene3D" id="1.10.10.60">
    <property type="entry name" value="Homeodomain-like"/>
    <property type="match status" value="1"/>
</dbReference>
<reference evidence="7 8" key="1">
    <citation type="submission" date="2021-11" db="EMBL/GenBank/DDBJ databases">
        <title>Draft genome sequence of Actinomycetospora sp. SF1 isolated from the rhizosphere soil.</title>
        <authorList>
            <person name="Duangmal K."/>
            <person name="Chantavorakit T."/>
        </authorList>
    </citation>
    <scope>NUCLEOTIDE SEQUENCE [LARGE SCALE GENOMIC DNA]</scope>
    <source>
        <strain evidence="7 8">TBRC 5722</strain>
    </source>
</reference>
<keyword evidence="3" id="KW-0804">Transcription</keyword>
<dbReference type="EMBL" id="JAJNDB010000001">
    <property type="protein sequence ID" value="MCD2193408.1"/>
    <property type="molecule type" value="Genomic_DNA"/>
</dbReference>
<evidence type="ECO:0000256" key="3">
    <source>
        <dbReference type="ARBA" id="ARBA00023163"/>
    </source>
</evidence>
<keyword evidence="8" id="KW-1185">Reference proteome</keyword>
<evidence type="ECO:0000313" key="8">
    <source>
        <dbReference type="Proteomes" id="UP001199469"/>
    </source>
</evidence>
<accession>A0ABS8P5V7</accession>
<protein>
    <submittedName>
        <fullName evidence="7">TetR/AcrR family transcriptional regulator</fullName>
    </submittedName>
</protein>
<dbReference type="SUPFAM" id="SSF46689">
    <property type="entry name" value="Homeodomain-like"/>
    <property type="match status" value="1"/>
</dbReference>
<feature type="region of interest" description="Disordered" evidence="5">
    <location>
        <begin position="1"/>
        <end position="26"/>
    </location>
</feature>